<dbReference type="AlphaFoldDB" id="A0A5C3KBY0"/>
<name>A0A5C3KBY0_COPMA</name>
<keyword evidence="2" id="KW-1185">Reference proteome</keyword>
<proteinExistence type="predicted"/>
<sequence length="115" mass="12638">KYLGVVINQDLCFKEHCAAVMERGTRWLAAFQHLVKITQGVALGHAHHLFLAAALPTVLYAADMWCENRTRNGVAMKSIVIHGVNRVQRQAAVAMMGVLRTAPTDMVEVYAGLPP</sequence>
<evidence type="ECO:0008006" key="3">
    <source>
        <dbReference type="Google" id="ProtNLM"/>
    </source>
</evidence>
<accession>A0A5C3KBY0</accession>
<feature type="non-terminal residue" evidence="1">
    <location>
        <position position="115"/>
    </location>
</feature>
<dbReference type="Proteomes" id="UP000307440">
    <property type="component" value="Unassembled WGS sequence"/>
</dbReference>
<evidence type="ECO:0000313" key="1">
    <source>
        <dbReference type="EMBL" id="TFK17424.1"/>
    </source>
</evidence>
<gene>
    <name evidence="1" type="ORF">FA15DRAFT_546744</name>
</gene>
<feature type="non-terminal residue" evidence="1">
    <location>
        <position position="1"/>
    </location>
</feature>
<protein>
    <recommendedName>
        <fullName evidence="3">Reverse transcriptase domain-containing protein</fullName>
    </recommendedName>
</protein>
<reference evidence="1 2" key="1">
    <citation type="journal article" date="2019" name="Nat. Ecol. Evol.">
        <title>Megaphylogeny resolves global patterns of mushroom evolution.</title>
        <authorList>
            <person name="Varga T."/>
            <person name="Krizsan K."/>
            <person name="Foldi C."/>
            <person name="Dima B."/>
            <person name="Sanchez-Garcia M."/>
            <person name="Sanchez-Ramirez S."/>
            <person name="Szollosi G.J."/>
            <person name="Szarkandi J.G."/>
            <person name="Papp V."/>
            <person name="Albert L."/>
            <person name="Andreopoulos W."/>
            <person name="Angelini C."/>
            <person name="Antonin V."/>
            <person name="Barry K.W."/>
            <person name="Bougher N.L."/>
            <person name="Buchanan P."/>
            <person name="Buyck B."/>
            <person name="Bense V."/>
            <person name="Catcheside P."/>
            <person name="Chovatia M."/>
            <person name="Cooper J."/>
            <person name="Damon W."/>
            <person name="Desjardin D."/>
            <person name="Finy P."/>
            <person name="Geml J."/>
            <person name="Haridas S."/>
            <person name="Hughes K."/>
            <person name="Justo A."/>
            <person name="Karasinski D."/>
            <person name="Kautmanova I."/>
            <person name="Kiss B."/>
            <person name="Kocsube S."/>
            <person name="Kotiranta H."/>
            <person name="LaButti K.M."/>
            <person name="Lechner B.E."/>
            <person name="Liimatainen K."/>
            <person name="Lipzen A."/>
            <person name="Lukacs Z."/>
            <person name="Mihaltcheva S."/>
            <person name="Morgado L.N."/>
            <person name="Niskanen T."/>
            <person name="Noordeloos M.E."/>
            <person name="Ohm R.A."/>
            <person name="Ortiz-Santana B."/>
            <person name="Ovrebo C."/>
            <person name="Racz N."/>
            <person name="Riley R."/>
            <person name="Savchenko A."/>
            <person name="Shiryaev A."/>
            <person name="Soop K."/>
            <person name="Spirin V."/>
            <person name="Szebenyi C."/>
            <person name="Tomsovsky M."/>
            <person name="Tulloss R.E."/>
            <person name="Uehling J."/>
            <person name="Grigoriev I.V."/>
            <person name="Vagvolgyi C."/>
            <person name="Papp T."/>
            <person name="Martin F.M."/>
            <person name="Miettinen O."/>
            <person name="Hibbett D.S."/>
            <person name="Nagy L.G."/>
        </authorList>
    </citation>
    <scope>NUCLEOTIDE SEQUENCE [LARGE SCALE GENOMIC DNA]</scope>
    <source>
        <strain evidence="1 2">CBS 121175</strain>
    </source>
</reference>
<dbReference type="OrthoDB" id="3261222at2759"/>
<evidence type="ECO:0000313" key="2">
    <source>
        <dbReference type="Proteomes" id="UP000307440"/>
    </source>
</evidence>
<dbReference type="STRING" id="230819.A0A5C3KBY0"/>
<organism evidence="1 2">
    <name type="scientific">Coprinopsis marcescibilis</name>
    <name type="common">Agaric fungus</name>
    <name type="synonym">Psathyrella marcescibilis</name>
    <dbReference type="NCBI Taxonomy" id="230819"/>
    <lineage>
        <taxon>Eukaryota</taxon>
        <taxon>Fungi</taxon>
        <taxon>Dikarya</taxon>
        <taxon>Basidiomycota</taxon>
        <taxon>Agaricomycotina</taxon>
        <taxon>Agaricomycetes</taxon>
        <taxon>Agaricomycetidae</taxon>
        <taxon>Agaricales</taxon>
        <taxon>Agaricineae</taxon>
        <taxon>Psathyrellaceae</taxon>
        <taxon>Coprinopsis</taxon>
    </lineage>
</organism>
<dbReference type="EMBL" id="ML210512">
    <property type="protein sequence ID" value="TFK17424.1"/>
    <property type="molecule type" value="Genomic_DNA"/>
</dbReference>